<comment type="caution">
    <text evidence="2">The sequence shown here is derived from an EMBL/GenBank/DDBJ whole genome shotgun (WGS) entry which is preliminary data.</text>
</comment>
<sequence>MSFGTSRKVRRHAGVQRGMTLIELMVSIVVGMVCVLVIMQLLVAWAERKRTTAAGNDVQISGALGSYALDRDIRQAGFGFGTADKDVMGCAVAASNSALSAPVIDFNLVPVEITKGAGADPDVIRVLYGNSAYFVSSQRFQASTDDTKTLKSREGFRVGDRAIVAGNTPMNCKLVEITGLASTDALTLEHKAGVTYTNSAGVSATATFNSGSTGTGGTTFATGQMFNLGPSPVLTVWAVNRTRGTLTRYNRLAQNPSSAEDVVADVVTLKAQYGYDTSGNGQIEGDEWVDVLPAGAQSIRILALRFGLLMRSRQYERPHLAGGNAIPITTSAPKWAQGDQAFAMTNVDATADMGSAGVNGAQATNNWRNYRYRVYDAVVPLKNMLWGTAGAAP</sequence>
<feature type="transmembrane region" description="Helical" evidence="1">
    <location>
        <begin position="21"/>
        <end position="46"/>
    </location>
</feature>
<gene>
    <name evidence="2" type="ORF">DI563_05835</name>
</gene>
<dbReference type="InterPro" id="IPR032092">
    <property type="entry name" value="PilW"/>
</dbReference>
<organism evidence="2 3">
    <name type="scientific">Variovorax paradoxus</name>
    <dbReference type="NCBI Taxonomy" id="34073"/>
    <lineage>
        <taxon>Bacteria</taxon>
        <taxon>Pseudomonadati</taxon>
        <taxon>Pseudomonadota</taxon>
        <taxon>Betaproteobacteria</taxon>
        <taxon>Burkholderiales</taxon>
        <taxon>Comamonadaceae</taxon>
        <taxon>Variovorax</taxon>
    </lineage>
</organism>
<evidence type="ECO:0008006" key="4">
    <source>
        <dbReference type="Google" id="ProtNLM"/>
    </source>
</evidence>
<dbReference type="InterPro" id="IPR018247">
    <property type="entry name" value="EF_Hand_1_Ca_BS"/>
</dbReference>
<dbReference type="PROSITE" id="PS00018">
    <property type="entry name" value="EF_HAND_1"/>
    <property type="match status" value="1"/>
</dbReference>
<reference evidence="2 3" key="1">
    <citation type="submission" date="2017-08" db="EMBL/GenBank/DDBJ databases">
        <title>Infants hospitalized years apart are colonized by the same room-sourced microbial strains.</title>
        <authorList>
            <person name="Brooks B."/>
            <person name="Olm M.R."/>
            <person name="Firek B.A."/>
            <person name="Baker R."/>
            <person name="Thomas B.C."/>
            <person name="Morowitz M.J."/>
            <person name="Banfield J.F."/>
        </authorList>
    </citation>
    <scope>NUCLEOTIDE SEQUENCE [LARGE SCALE GENOMIC DNA]</scope>
    <source>
        <strain evidence="2">S2_005_003_R2_41</strain>
    </source>
</reference>
<dbReference type="EMBL" id="QFPP01000038">
    <property type="protein sequence ID" value="PZQ76851.1"/>
    <property type="molecule type" value="Genomic_DNA"/>
</dbReference>
<dbReference type="NCBIfam" id="TIGR02532">
    <property type="entry name" value="IV_pilin_GFxxxE"/>
    <property type="match status" value="1"/>
</dbReference>
<dbReference type="Pfam" id="PF07963">
    <property type="entry name" value="N_methyl"/>
    <property type="match status" value="1"/>
</dbReference>
<keyword evidence="1" id="KW-1133">Transmembrane helix</keyword>
<evidence type="ECO:0000256" key="1">
    <source>
        <dbReference type="SAM" id="Phobius"/>
    </source>
</evidence>
<dbReference type="Proteomes" id="UP000249135">
    <property type="component" value="Unassembled WGS sequence"/>
</dbReference>
<keyword evidence="1" id="KW-0812">Transmembrane</keyword>
<dbReference type="InterPro" id="IPR012902">
    <property type="entry name" value="N_methyl_site"/>
</dbReference>
<protein>
    <recommendedName>
        <fullName evidence="4">Pilus assembly protein PilW</fullName>
    </recommendedName>
</protein>
<dbReference type="Pfam" id="PF16074">
    <property type="entry name" value="PilW"/>
    <property type="match status" value="1"/>
</dbReference>
<accession>A0A2W5QEE8</accession>
<dbReference type="GO" id="GO:0043683">
    <property type="term" value="P:type IV pilus assembly"/>
    <property type="evidence" value="ECO:0007669"/>
    <property type="project" value="InterPro"/>
</dbReference>
<name>A0A2W5QEE8_VARPD</name>
<dbReference type="AlphaFoldDB" id="A0A2W5QEE8"/>
<evidence type="ECO:0000313" key="2">
    <source>
        <dbReference type="EMBL" id="PZQ76851.1"/>
    </source>
</evidence>
<keyword evidence="1" id="KW-0472">Membrane</keyword>
<proteinExistence type="predicted"/>
<evidence type="ECO:0000313" key="3">
    <source>
        <dbReference type="Proteomes" id="UP000249135"/>
    </source>
</evidence>